<organism evidence="1">
    <name type="scientific">Wolbachia pipientis</name>
    <dbReference type="NCBI Taxonomy" id="955"/>
    <lineage>
        <taxon>Bacteria</taxon>
        <taxon>Pseudomonadati</taxon>
        <taxon>Pseudomonadota</taxon>
        <taxon>Alphaproteobacteria</taxon>
        <taxon>Rickettsiales</taxon>
        <taxon>Anaplasmataceae</taxon>
        <taxon>Wolbachieae</taxon>
        <taxon>Wolbachia</taxon>
    </lineage>
</organism>
<feature type="non-terminal residue" evidence="1">
    <location>
        <position position="65"/>
    </location>
</feature>
<evidence type="ECO:0000313" key="1">
    <source>
        <dbReference type="EMBL" id="TVS97897.1"/>
    </source>
</evidence>
<protein>
    <submittedName>
        <fullName evidence="1">Uncharacterized protein</fullName>
    </submittedName>
</protein>
<dbReference type="EMBL" id="NWVJ02000083">
    <property type="protein sequence ID" value="TVS97897.1"/>
    <property type="molecule type" value="Genomic_DNA"/>
</dbReference>
<dbReference type="AlphaFoldDB" id="A0A6C1U2H7"/>
<proteinExistence type="predicted"/>
<sequence>MELIAWAIQVQLYKYRTFRIAPQEKVSSQCLTLGSRKLNYKRAHYTTFLMKLHEKLDSSVTRWND</sequence>
<comment type="caution">
    <text evidence="1">The sequence shown here is derived from an EMBL/GenBank/DDBJ whole genome shotgun (WGS) entry which is preliminary data.</text>
</comment>
<gene>
    <name evidence="1" type="ORF">COM42_001635</name>
</gene>
<name>A0A6C1U2H7_WOLPI</name>
<dbReference type="Proteomes" id="UP000218080">
    <property type="component" value="Unassembled WGS sequence"/>
</dbReference>
<reference evidence="1" key="1">
    <citation type="submission" date="2019-07" db="EMBL/GenBank/DDBJ databases">
        <title>Genome assemblies of Wolbachia strains wAlbA and wAlbB in wild caught Aedes albopictus specimens.</title>
        <authorList>
            <person name="Kulkarni A."/>
            <person name="Yu W."/>
            <person name="Xue R.-D."/>
            <person name="Ma Y."/>
            <person name="Xu J."/>
        </authorList>
    </citation>
    <scope>NUCLEOTIDE SEQUENCE</scope>
    <source>
        <strain evidence="1">HN2016</strain>
    </source>
</reference>
<accession>A0A6C1U2H7</accession>